<keyword evidence="2" id="KW-1185">Reference proteome</keyword>
<dbReference type="EMBL" id="JASPKZ010006053">
    <property type="protein sequence ID" value="KAJ9587910.1"/>
    <property type="molecule type" value="Genomic_DNA"/>
</dbReference>
<reference evidence="1" key="2">
    <citation type="submission" date="2023-05" db="EMBL/GenBank/DDBJ databases">
        <authorList>
            <person name="Fouks B."/>
        </authorList>
    </citation>
    <scope>NUCLEOTIDE SEQUENCE</scope>
    <source>
        <strain evidence="1">Stay&amp;Tobe</strain>
        <tissue evidence="1">Testes</tissue>
    </source>
</reference>
<dbReference type="Proteomes" id="UP001233999">
    <property type="component" value="Unassembled WGS sequence"/>
</dbReference>
<feature type="non-terminal residue" evidence="1">
    <location>
        <position position="1"/>
    </location>
</feature>
<gene>
    <name evidence="1" type="ORF">L9F63_018662</name>
</gene>
<feature type="non-terminal residue" evidence="1">
    <location>
        <position position="66"/>
    </location>
</feature>
<proteinExistence type="predicted"/>
<comment type="caution">
    <text evidence="1">The sequence shown here is derived from an EMBL/GenBank/DDBJ whole genome shotgun (WGS) entry which is preliminary data.</text>
</comment>
<evidence type="ECO:0000313" key="1">
    <source>
        <dbReference type="EMBL" id="KAJ9587910.1"/>
    </source>
</evidence>
<protein>
    <submittedName>
        <fullName evidence="1">Uncharacterized protein</fullName>
    </submittedName>
</protein>
<name>A0AAD7ZWE3_DIPPU</name>
<organism evidence="1 2">
    <name type="scientific">Diploptera punctata</name>
    <name type="common">Pacific beetle cockroach</name>
    <dbReference type="NCBI Taxonomy" id="6984"/>
    <lineage>
        <taxon>Eukaryota</taxon>
        <taxon>Metazoa</taxon>
        <taxon>Ecdysozoa</taxon>
        <taxon>Arthropoda</taxon>
        <taxon>Hexapoda</taxon>
        <taxon>Insecta</taxon>
        <taxon>Pterygota</taxon>
        <taxon>Neoptera</taxon>
        <taxon>Polyneoptera</taxon>
        <taxon>Dictyoptera</taxon>
        <taxon>Blattodea</taxon>
        <taxon>Blaberoidea</taxon>
        <taxon>Blaberidae</taxon>
        <taxon>Diplopterinae</taxon>
        <taxon>Diploptera</taxon>
    </lineage>
</organism>
<accession>A0AAD7ZWE3</accession>
<reference evidence="1" key="1">
    <citation type="journal article" date="2023" name="IScience">
        <title>Live-bearing cockroach genome reveals convergent evolutionary mechanisms linked to viviparity in insects and beyond.</title>
        <authorList>
            <person name="Fouks B."/>
            <person name="Harrison M.C."/>
            <person name="Mikhailova A.A."/>
            <person name="Marchal E."/>
            <person name="English S."/>
            <person name="Carruthers M."/>
            <person name="Jennings E.C."/>
            <person name="Chiamaka E.L."/>
            <person name="Frigard R.A."/>
            <person name="Pippel M."/>
            <person name="Attardo G.M."/>
            <person name="Benoit J.B."/>
            <person name="Bornberg-Bauer E."/>
            <person name="Tobe S.S."/>
        </authorList>
    </citation>
    <scope>NUCLEOTIDE SEQUENCE</scope>
    <source>
        <strain evidence="1">Stay&amp;Tobe</strain>
    </source>
</reference>
<sequence>RELTNTMDINGPSFYAVIGKMTNLTTLLLMGDSPPTLKFNHFNSWWLQGLRQFDTFLFSVNISLML</sequence>
<dbReference type="AlphaFoldDB" id="A0AAD7ZWE3"/>
<evidence type="ECO:0000313" key="2">
    <source>
        <dbReference type="Proteomes" id="UP001233999"/>
    </source>
</evidence>